<organism evidence="1">
    <name type="scientific">Treponema denticola H-22</name>
    <dbReference type="NCBI Taxonomy" id="999432"/>
    <lineage>
        <taxon>Bacteria</taxon>
        <taxon>Pseudomonadati</taxon>
        <taxon>Spirochaetota</taxon>
        <taxon>Spirochaetia</taxon>
        <taxon>Spirochaetales</taxon>
        <taxon>Treponemataceae</taxon>
        <taxon>Treponema</taxon>
    </lineage>
</organism>
<dbReference type="PATRIC" id="fig|999432.5.peg.125"/>
<dbReference type="AlphaFoldDB" id="A0A0E2E7E9"/>
<dbReference type="EMBL" id="AGDV01000001">
    <property type="protein sequence ID" value="EMB35929.1"/>
    <property type="molecule type" value="Genomic_DNA"/>
</dbReference>
<name>A0A0E2E7E9_TREDN</name>
<dbReference type="RefSeq" id="WP_002668656.1">
    <property type="nucleotide sequence ID" value="NZ_CM001795.1"/>
</dbReference>
<evidence type="ECO:0000313" key="1">
    <source>
        <dbReference type="EMBL" id="EMB35929.1"/>
    </source>
</evidence>
<comment type="caution">
    <text evidence="1">The sequence shown here is derived from an EMBL/GenBank/DDBJ whole genome shotgun (WGS) entry which is preliminary data.</text>
</comment>
<reference evidence="1" key="1">
    <citation type="submission" date="2012-01" db="EMBL/GenBank/DDBJ databases">
        <title>The Genome Sequence of Treponema denticola H-22.</title>
        <authorList>
            <consortium name="The Broad Institute Genome Sequencing Platform"/>
            <person name="Earl A."/>
            <person name="Ward D."/>
            <person name="Feldgarden M."/>
            <person name="Gevers D."/>
            <person name="Blanton J.M."/>
            <person name="Fenno C.J."/>
            <person name="Baranova O.V."/>
            <person name="Mathney J."/>
            <person name="Dewhirst F.E."/>
            <person name="Izard J."/>
            <person name="Young S.K."/>
            <person name="Zeng Q."/>
            <person name="Gargeya S."/>
            <person name="Fitzgerald M."/>
            <person name="Haas B."/>
            <person name="Abouelleil A."/>
            <person name="Alvarado L."/>
            <person name="Arachchi H.M."/>
            <person name="Berlin A."/>
            <person name="Chapman S.B."/>
            <person name="Gearin G."/>
            <person name="Goldberg J."/>
            <person name="Griggs A."/>
            <person name="Gujja S."/>
            <person name="Hansen M."/>
            <person name="Heiman D."/>
            <person name="Howarth C."/>
            <person name="Larimer J."/>
            <person name="Lui A."/>
            <person name="MacDonald P.J.P."/>
            <person name="McCowen C."/>
            <person name="Montmayeur A."/>
            <person name="Murphy C."/>
            <person name="Neiman D."/>
            <person name="Pearson M."/>
            <person name="Priest M."/>
            <person name="Roberts A."/>
            <person name="Saif S."/>
            <person name="Shea T."/>
            <person name="Sisk P."/>
            <person name="Stolte C."/>
            <person name="Sykes S."/>
            <person name="Wortman J."/>
            <person name="Nusbaum C."/>
            <person name="Birren B."/>
        </authorList>
    </citation>
    <scope>NUCLEOTIDE SEQUENCE [LARGE SCALE GENOMIC DNA]</scope>
    <source>
        <strain evidence="1">H-22</strain>
    </source>
</reference>
<protein>
    <recommendedName>
        <fullName evidence="2">SLH domain-containing protein</fullName>
    </recommendedName>
</protein>
<accession>A0A0E2E7E9</accession>
<evidence type="ECO:0008006" key="2">
    <source>
        <dbReference type="Google" id="ProtNLM"/>
    </source>
</evidence>
<dbReference type="GeneID" id="2741062"/>
<dbReference type="HOGENOM" id="CLU_142314_0_0_12"/>
<dbReference type="Proteomes" id="UP000011705">
    <property type="component" value="Chromosome"/>
</dbReference>
<sequence>MKRISTILIYLGIGAILFAQSAEKVDEILASKTLTIGQACYLVGTSTGEVDDKSSYETAFNKFKGLKMFENKKHDEPIRFDEFSNLALQYSSIEHGLWYGIAKNPHYAFRQLKTMKLIPHKTVPSSHITPFTAINLLAKIMPKEDK</sequence>
<proteinExistence type="predicted"/>
<gene>
    <name evidence="1" type="ORF">HMPREF9726_00121</name>
</gene>